<dbReference type="EMBL" id="CP027433">
    <property type="protein sequence ID" value="AVM02197.1"/>
    <property type="molecule type" value="Genomic_DNA"/>
</dbReference>
<dbReference type="Proteomes" id="UP000239814">
    <property type="component" value="Chromosome"/>
</dbReference>
<sequence length="73" mass="8290">MRDLRNNGGDVLRRVQRGERLVVTRDGEPVAELRPVPTGRTSPSELIRRRRHLAHVDPAQLRADIDEVLDSSL</sequence>
<evidence type="ECO:0000313" key="3">
    <source>
        <dbReference type="Proteomes" id="UP000239814"/>
    </source>
</evidence>
<dbReference type="Gene3D" id="3.40.1620.10">
    <property type="entry name" value="YefM-like domain"/>
    <property type="match status" value="1"/>
</dbReference>
<proteinExistence type="inferred from homology"/>
<gene>
    <name evidence="2" type="ORF">C6V83_11615</name>
</gene>
<keyword evidence="3" id="KW-1185">Reference proteome</keyword>
<name>A0A2S0KKI7_9ACTN</name>
<dbReference type="KEGG" id="git:C6V83_11615"/>
<organism evidence="2 3">
    <name type="scientific">Gordonia iterans</name>
    <dbReference type="NCBI Taxonomy" id="1004901"/>
    <lineage>
        <taxon>Bacteria</taxon>
        <taxon>Bacillati</taxon>
        <taxon>Actinomycetota</taxon>
        <taxon>Actinomycetes</taxon>
        <taxon>Mycobacteriales</taxon>
        <taxon>Gordoniaceae</taxon>
        <taxon>Gordonia</taxon>
    </lineage>
</organism>
<reference evidence="2 3" key="1">
    <citation type="submission" date="2018-03" db="EMBL/GenBank/DDBJ databases">
        <title>Characteristics and genome of n-alkane degrading marine bacteria Gordonia iterans isolated from crude oil contaminated in Tae-an, South Korea.</title>
        <authorList>
            <person name="Lee S.-S."/>
            <person name="Kim H."/>
        </authorList>
    </citation>
    <scope>NUCLEOTIDE SEQUENCE [LARGE SCALE GENOMIC DNA]</scope>
    <source>
        <strain evidence="2 3">Co17</strain>
    </source>
</reference>
<comment type="similarity">
    <text evidence="1">Belongs to the phD/YefM antitoxin family.</text>
</comment>
<dbReference type="OrthoDB" id="33091at2"/>
<evidence type="ECO:0000256" key="1">
    <source>
        <dbReference type="ARBA" id="ARBA00009981"/>
    </source>
</evidence>
<dbReference type="InterPro" id="IPR036165">
    <property type="entry name" value="YefM-like_sf"/>
</dbReference>
<protein>
    <submittedName>
        <fullName evidence="2">Type II toxin-antitoxin system prevent-host-death family antitoxin</fullName>
    </submittedName>
</protein>
<dbReference type="NCBIfam" id="TIGR01552">
    <property type="entry name" value="phd_fam"/>
    <property type="match status" value="1"/>
</dbReference>
<accession>A0A2S0KKI7</accession>
<dbReference type="AlphaFoldDB" id="A0A2S0KKI7"/>
<evidence type="ECO:0000313" key="2">
    <source>
        <dbReference type="EMBL" id="AVM02197.1"/>
    </source>
</evidence>
<dbReference type="SUPFAM" id="SSF143120">
    <property type="entry name" value="YefM-like"/>
    <property type="match status" value="1"/>
</dbReference>